<feature type="domain" description="DSBA-like thioredoxin" evidence="1">
    <location>
        <begin position="9"/>
        <end position="186"/>
    </location>
</feature>
<evidence type="ECO:0000313" key="2">
    <source>
        <dbReference type="EMBL" id="HBP31824.1"/>
    </source>
</evidence>
<dbReference type="Gene3D" id="3.40.30.10">
    <property type="entry name" value="Glutaredoxin"/>
    <property type="match status" value="1"/>
</dbReference>
<name>A0A356LLP5_9BURK</name>
<dbReference type="InterPro" id="IPR036249">
    <property type="entry name" value="Thioredoxin-like_sf"/>
</dbReference>
<dbReference type="Proteomes" id="UP000264036">
    <property type="component" value="Unassembled WGS sequence"/>
</dbReference>
<dbReference type="CDD" id="cd03025">
    <property type="entry name" value="DsbA_FrnE_like"/>
    <property type="match status" value="1"/>
</dbReference>
<proteinExistence type="predicted"/>
<accession>A0A356LLP5</accession>
<comment type="caution">
    <text evidence="2">The sequence shown here is derived from an EMBL/GenBank/DDBJ whole genome shotgun (WGS) entry which is preliminary data.</text>
</comment>
<dbReference type="PANTHER" id="PTHR13887:SF51">
    <property type="entry name" value="DSBA FAMILY PROTEIN"/>
    <property type="match status" value="1"/>
</dbReference>
<sequence>MKITLHYIYDPLCGWCYAAEPLLERVLASPVREKIAFEMHAGGLFQRMTLPQSKRVQIGQADARIASMTGQIFGQPYLDGLLARDDTIYDSLPPIAAILAVGAISTGSESAMLQAIQYAHYREGRAVVQEDVLADLAQSLQIEPALFIRTYHDILNDNIQAHLDSTLTLMHYAGAQGFPAFVIQKDDVLEKLQHERYYGDAAGFTALVEEKVGPDQGGRSSR</sequence>
<evidence type="ECO:0000259" key="1">
    <source>
        <dbReference type="Pfam" id="PF01323"/>
    </source>
</evidence>
<dbReference type="InterPro" id="IPR001853">
    <property type="entry name" value="DSBA-like_thioredoxin_dom"/>
</dbReference>
<evidence type="ECO:0000313" key="3">
    <source>
        <dbReference type="Proteomes" id="UP000264036"/>
    </source>
</evidence>
<dbReference type="PANTHER" id="PTHR13887">
    <property type="entry name" value="GLUTATHIONE S-TRANSFERASE KAPPA"/>
    <property type="match status" value="1"/>
</dbReference>
<dbReference type="EMBL" id="DOEK01000046">
    <property type="protein sequence ID" value="HBP31824.1"/>
    <property type="molecule type" value="Genomic_DNA"/>
</dbReference>
<dbReference type="GO" id="GO:0016491">
    <property type="term" value="F:oxidoreductase activity"/>
    <property type="evidence" value="ECO:0007669"/>
    <property type="project" value="InterPro"/>
</dbReference>
<dbReference type="GO" id="GO:0016853">
    <property type="term" value="F:isomerase activity"/>
    <property type="evidence" value="ECO:0007669"/>
    <property type="project" value="UniProtKB-KW"/>
</dbReference>
<dbReference type="AlphaFoldDB" id="A0A356LLP5"/>
<gene>
    <name evidence="2" type="ORF">DD666_20745</name>
</gene>
<keyword evidence="2" id="KW-0413">Isomerase</keyword>
<dbReference type="Pfam" id="PF01323">
    <property type="entry name" value="DSBA"/>
    <property type="match status" value="1"/>
</dbReference>
<reference evidence="2 3" key="1">
    <citation type="journal article" date="2018" name="Nat. Biotechnol.">
        <title>A standardized bacterial taxonomy based on genome phylogeny substantially revises the tree of life.</title>
        <authorList>
            <person name="Parks D.H."/>
            <person name="Chuvochina M."/>
            <person name="Waite D.W."/>
            <person name="Rinke C."/>
            <person name="Skarshewski A."/>
            <person name="Chaumeil P.A."/>
            <person name="Hugenholtz P."/>
        </authorList>
    </citation>
    <scope>NUCLEOTIDE SEQUENCE [LARGE SCALE GENOMIC DNA]</scope>
    <source>
        <strain evidence="2">UBA10707</strain>
    </source>
</reference>
<organism evidence="2 3">
    <name type="scientific">Advenella kashmirensis</name>
    <dbReference type="NCBI Taxonomy" id="310575"/>
    <lineage>
        <taxon>Bacteria</taxon>
        <taxon>Pseudomonadati</taxon>
        <taxon>Pseudomonadota</taxon>
        <taxon>Betaproteobacteria</taxon>
        <taxon>Burkholderiales</taxon>
        <taxon>Alcaligenaceae</taxon>
    </lineage>
</organism>
<dbReference type="SUPFAM" id="SSF52833">
    <property type="entry name" value="Thioredoxin-like"/>
    <property type="match status" value="1"/>
</dbReference>
<protein>
    <submittedName>
        <fullName evidence="2">Protein-disulfide isomerase</fullName>
    </submittedName>
</protein>